<evidence type="ECO:0000313" key="2">
    <source>
        <dbReference type="EMBL" id="KAG2401850.1"/>
    </source>
</evidence>
<dbReference type="EMBL" id="JABFOF010000003">
    <property type="protein sequence ID" value="KAG2401850.1"/>
    <property type="molecule type" value="Genomic_DNA"/>
</dbReference>
<evidence type="ECO:0000259" key="1">
    <source>
        <dbReference type="Pfam" id="PF07933"/>
    </source>
</evidence>
<dbReference type="Gene3D" id="2.30.29.30">
    <property type="entry name" value="Pleckstrin-homology domain (PH domain)/Phosphotyrosine-binding domain (PTB)"/>
    <property type="match status" value="1"/>
</dbReference>
<proteinExistence type="predicted"/>
<sequence>MNDDDSVRLVEKEENGKVILGFPTMKSLKIPPSSTSSGRRVAPVRQDLDEVVARLALKIRIWVTSSSRASCTLIEDSRGKHAFIGLEFNERNEAFDFNVALSYHGMNVRKQWLTEVHFLGILEHPNLVLLDEDVPKLFYFGLAREGPAAGRVKEKKNPEARRYYCIGMQWVYLKESRSAKLELPPDPFLVVVDHP</sequence>
<accession>A0A8T0KNZ5</accession>
<gene>
    <name evidence="2" type="ORF">HKW66_Vig0191130</name>
</gene>
<dbReference type="SUPFAM" id="SSF50729">
    <property type="entry name" value="PH domain-like"/>
    <property type="match status" value="1"/>
</dbReference>
<protein>
    <recommendedName>
        <fullName evidence="1">NECAP PHear domain-containing protein</fullName>
    </recommendedName>
</protein>
<evidence type="ECO:0000313" key="3">
    <source>
        <dbReference type="Proteomes" id="UP000743370"/>
    </source>
</evidence>
<dbReference type="Proteomes" id="UP000743370">
    <property type="component" value="Unassembled WGS sequence"/>
</dbReference>
<dbReference type="InterPro" id="IPR011993">
    <property type="entry name" value="PH-like_dom_sf"/>
</dbReference>
<dbReference type="GO" id="GO:0016020">
    <property type="term" value="C:membrane"/>
    <property type="evidence" value="ECO:0007669"/>
    <property type="project" value="InterPro"/>
</dbReference>
<organism evidence="2 3">
    <name type="scientific">Phaseolus angularis</name>
    <name type="common">Azuki bean</name>
    <name type="synonym">Vigna angularis</name>
    <dbReference type="NCBI Taxonomy" id="3914"/>
    <lineage>
        <taxon>Eukaryota</taxon>
        <taxon>Viridiplantae</taxon>
        <taxon>Streptophyta</taxon>
        <taxon>Embryophyta</taxon>
        <taxon>Tracheophyta</taxon>
        <taxon>Spermatophyta</taxon>
        <taxon>Magnoliopsida</taxon>
        <taxon>eudicotyledons</taxon>
        <taxon>Gunneridae</taxon>
        <taxon>Pentapetalae</taxon>
        <taxon>rosids</taxon>
        <taxon>fabids</taxon>
        <taxon>Fabales</taxon>
        <taxon>Fabaceae</taxon>
        <taxon>Papilionoideae</taxon>
        <taxon>50 kb inversion clade</taxon>
        <taxon>NPAAA clade</taxon>
        <taxon>indigoferoid/millettioid clade</taxon>
        <taxon>Phaseoleae</taxon>
        <taxon>Vigna</taxon>
    </lineage>
</organism>
<reference evidence="2 3" key="1">
    <citation type="submission" date="2020-05" db="EMBL/GenBank/DDBJ databases">
        <title>Vigna angularis (adzuki bean) Var. LongXiaoDou No. 4 denovo assembly.</title>
        <authorList>
            <person name="Xiang H."/>
        </authorList>
    </citation>
    <scope>NUCLEOTIDE SEQUENCE [LARGE SCALE GENOMIC DNA]</scope>
    <source>
        <tissue evidence="2">Leaf</tissue>
    </source>
</reference>
<feature type="domain" description="NECAP PHear" evidence="1">
    <location>
        <begin position="63"/>
        <end position="110"/>
    </location>
</feature>
<comment type="caution">
    <text evidence="2">The sequence shown here is derived from an EMBL/GenBank/DDBJ whole genome shotgun (WGS) entry which is preliminary data.</text>
</comment>
<name>A0A8T0KNZ5_PHAAN</name>
<dbReference type="Pfam" id="PF07933">
    <property type="entry name" value="DUF1681"/>
    <property type="match status" value="1"/>
</dbReference>
<dbReference type="InterPro" id="IPR012466">
    <property type="entry name" value="NECAP_PHear"/>
</dbReference>
<dbReference type="AlphaFoldDB" id="A0A8T0KNZ5"/>
<dbReference type="GO" id="GO:0006897">
    <property type="term" value="P:endocytosis"/>
    <property type="evidence" value="ECO:0007669"/>
    <property type="project" value="InterPro"/>
</dbReference>